<reference evidence="2 3" key="1">
    <citation type="submission" date="2020-07" db="EMBL/GenBank/DDBJ databases">
        <title>Sequencing the genomes of 1000 actinobacteria strains.</title>
        <authorList>
            <person name="Klenk H.-P."/>
        </authorList>
    </citation>
    <scope>NUCLEOTIDE SEQUENCE [LARGE SCALE GENOMIC DNA]</scope>
    <source>
        <strain evidence="2 3">DSM 45975</strain>
    </source>
</reference>
<feature type="signal peptide" evidence="1">
    <location>
        <begin position="1"/>
        <end position="32"/>
    </location>
</feature>
<keyword evidence="1" id="KW-0732">Signal</keyword>
<name>A0A839DYV5_9PSEU</name>
<evidence type="ECO:0000256" key="1">
    <source>
        <dbReference type="SAM" id="SignalP"/>
    </source>
</evidence>
<sequence length="130" mass="13969">MDNLKTRRLTSFGAAVGSCLLAVTLAAAPAYASGSVVNAEGSAGVDFESYGEHLIVHDYAFDGRDTVGVLDVKTGNGWDRRHEVPNYNGYYGAAVDKNLSYAEGTSVRYKACELYGGYFANCSGWRYDTA</sequence>
<evidence type="ECO:0000313" key="2">
    <source>
        <dbReference type="EMBL" id="MBA8823938.1"/>
    </source>
</evidence>
<comment type="caution">
    <text evidence="2">The sequence shown here is derived from an EMBL/GenBank/DDBJ whole genome shotgun (WGS) entry which is preliminary data.</text>
</comment>
<feature type="chain" id="PRO_5032985798" evidence="1">
    <location>
        <begin position="33"/>
        <end position="130"/>
    </location>
</feature>
<dbReference type="RefSeq" id="WP_182543136.1">
    <property type="nucleotide sequence ID" value="NZ_JACGWZ010000001.1"/>
</dbReference>
<organism evidence="2 3">
    <name type="scientific">Halosaccharopolyspora lacisalsi</name>
    <dbReference type="NCBI Taxonomy" id="1000566"/>
    <lineage>
        <taxon>Bacteria</taxon>
        <taxon>Bacillati</taxon>
        <taxon>Actinomycetota</taxon>
        <taxon>Actinomycetes</taxon>
        <taxon>Pseudonocardiales</taxon>
        <taxon>Pseudonocardiaceae</taxon>
        <taxon>Halosaccharopolyspora</taxon>
    </lineage>
</organism>
<dbReference type="PROSITE" id="PS51257">
    <property type="entry name" value="PROKAR_LIPOPROTEIN"/>
    <property type="match status" value="1"/>
</dbReference>
<dbReference type="AlphaFoldDB" id="A0A839DYV5"/>
<dbReference type="Proteomes" id="UP000569329">
    <property type="component" value="Unassembled WGS sequence"/>
</dbReference>
<dbReference type="EMBL" id="JACGWZ010000001">
    <property type="protein sequence ID" value="MBA8823938.1"/>
    <property type="molecule type" value="Genomic_DNA"/>
</dbReference>
<protein>
    <submittedName>
        <fullName evidence="2">Uncharacterized protein</fullName>
    </submittedName>
</protein>
<keyword evidence="3" id="KW-1185">Reference proteome</keyword>
<evidence type="ECO:0000313" key="3">
    <source>
        <dbReference type="Proteomes" id="UP000569329"/>
    </source>
</evidence>
<accession>A0A839DYV5</accession>
<gene>
    <name evidence="2" type="ORF">FHX42_001267</name>
</gene>
<proteinExistence type="predicted"/>